<keyword evidence="2" id="KW-1185">Reference proteome</keyword>
<evidence type="ECO:0000313" key="1">
    <source>
        <dbReference type="EMBL" id="KAK3169605.1"/>
    </source>
</evidence>
<comment type="caution">
    <text evidence="1">The sequence shown here is derived from an EMBL/GenBank/DDBJ whole genome shotgun (WGS) entry which is preliminary data.</text>
</comment>
<proteinExistence type="predicted"/>
<evidence type="ECO:0000313" key="2">
    <source>
        <dbReference type="Proteomes" id="UP001276659"/>
    </source>
</evidence>
<name>A0AAD9Z1L8_9LECA</name>
<gene>
    <name evidence="1" type="ORF">OEA41_008989</name>
</gene>
<dbReference type="InterPro" id="IPR021858">
    <property type="entry name" value="Fun_TF"/>
</dbReference>
<reference evidence="1" key="1">
    <citation type="submission" date="2022-11" db="EMBL/GenBank/DDBJ databases">
        <title>Chromosomal genome sequence assembly and mating type (MAT) locus characterization of the leprose asexual lichenized fungus Lepraria neglecta (Nyl.) Erichsen.</title>
        <authorList>
            <person name="Allen J.L."/>
            <person name="Pfeffer B."/>
        </authorList>
    </citation>
    <scope>NUCLEOTIDE SEQUENCE</scope>
    <source>
        <strain evidence="1">Allen 5258</strain>
    </source>
</reference>
<dbReference type="GO" id="GO:0000981">
    <property type="term" value="F:DNA-binding transcription factor activity, RNA polymerase II-specific"/>
    <property type="evidence" value="ECO:0007669"/>
    <property type="project" value="TreeGrafter"/>
</dbReference>
<dbReference type="EMBL" id="JASNWA010000009">
    <property type="protein sequence ID" value="KAK3169605.1"/>
    <property type="molecule type" value="Genomic_DNA"/>
</dbReference>
<dbReference type="Pfam" id="PF11951">
    <property type="entry name" value="Fungal_trans_2"/>
    <property type="match status" value="1"/>
</dbReference>
<protein>
    <submittedName>
        <fullName evidence="1">Uncharacterized protein</fullName>
    </submittedName>
</protein>
<dbReference type="PANTHER" id="PTHR47657">
    <property type="entry name" value="STEROL REGULATORY ELEMENT-BINDING PROTEIN ECM22"/>
    <property type="match status" value="1"/>
</dbReference>
<organism evidence="1 2">
    <name type="scientific">Lepraria neglecta</name>
    <dbReference type="NCBI Taxonomy" id="209136"/>
    <lineage>
        <taxon>Eukaryota</taxon>
        <taxon>Fungi</taxon>
        <taxon>Dikarya</taxon>
        <taxon>Ascomycota</taxon>
        <taxon>Pezizomycotina</taxon>
        <taxon>Lecanoromycetes</taxon>
        <taxon>OSLEUM clade</taxon>
        <taxon>Lecanoromycetidae</taxon>
        <taxon>Lecanorales</taxon>
        <taxon>Lecanorineae</taxon>
        <taxon>Stereocaulaceae</taxon>
        <taxon>Lepraria</taxon>
    </lineage>
</organism>
<dbReference type="PANTHER" id="PTHR47657:SF14">
    <property type="entry name" value="ZN(2)-C6 FUNGAL-TYPE DOMAIN-CONTAINING PROTEIN"/>
    <property type="match status" value="1"/>
</dbReference>
<sequence>MTYSASPEPAATEVWSVVYPKVALKHDALLYSIYAISALHMTKTEPFDPDIIDAHQRYFELALQEHSNDINNLSEENADAACLATNLIRVTAFAVLHERPLHPYTPPTQWLQMTKGAADVHRAAWKWIENDETSISMRLISRLPILTEPETLYTESSRRSLLHLLRRSQTDLTNEFWSSDIQEAYTSTISVIGSVLNAIAAHETPADVFRRLILFPMLIPKPFIDLVTEEQPRALVILAHFFALLAKFNDMWWTGDTGERETRGIRTVLPDEWLGLMNWSLRGIEEKIALV</sequence>
<dbReference type="AlphaFoldDB" id="A0AAD9Z1L8"/>
<dbReference type="InterPro" id="IPR052400">
    <property type="entry name" value="Zn2-C6_fungal_TF"/>
</dbReference>
<dbReference type="Proteomes" id="UP001276659">
    <property type="component" value="Unassembled WGS sequence"/>
</dbReference>
<accession>A0AAD9Z1L8</accession>